<evidence type="ECO:0000256" key="1">
    <source>
        <dbReference type="ARBA" id="ARBA00004370"/>
    </source>
</evidence>
<dbReference type="InterPro" id="IPR038379">
    <property type="entry name" value="SecE_sf"/>
</dbReference>
<proteinExistence type="inferred from homology"/>
<evidence type="ECO:0000256" key="9">
    <source>
        <dbReference type="HAMAP-Rule" id="MF_00422"/>
    </source>
</evidence>
<dbReference type="RefSeq" id="WP_380621002.1">
    <property type="nucleotide sequence ID" value="NZ_JBHSDK010000015.1"/>
</dbReference>
<evidence type="ECO:0000256" key="10">
    <source>
        <dbReference type="SAM" id="MobiDB-lite"/>
    </source>
</evidence>
<sequence>MADDTGKKTTGKKSPKNAKRKGGLGLFFRQVIEQLRKVVYPTKKQLVTYSIVVLIFVLFMMAYIGGLDWVFREGIQRAFGAE</sequence>
<dbReference type="Gene3D" id="1.20.5.1030">
    <property type="entry name" value="Preprotein translocase secy subunit"/>
    <property type="match status" value="1"/>
</dbReference>
<keyword evidence="12" id="KW-1185">Reference proteome</keyword>
<dbReference type="PANTHER" id="PTHR33910">
    <property type="entry name" value="PROTEIN TRANSLOCASE SUBUNIT SECE"/>
    <property type="match status" value="1"/>
</dbReference>
<gene>
    <name evidence="9 11" type="primary">secE</name>
    <name evidence="11" type="ORF">ACFPET_11335</name>
</gene>
<dbReference type="PANTHER" id="PTHR33910:SF1">
    <property type="entry name" value="PROTEIN TRANSLOCASE SUBUNIT SECE"/>
    <property type="match status" value="1"/>
</dbReference>
<comment type="subunit">
    <text evidence="9">Component of the Sec protein translocase complex. Heterotrimer consisting of SecY, SecE and SecG subunits. The heterotrimers can form oligomers, although 1 heterotrimer is thought to be able to translocate proteins. Interacts with the ribosome. Interacts with SecDF, and other proteins may be involved. Interacts with SecA.</text>
</comment>
<dbReference type="NCBIfam" id="TIGR00964">
    <property type="entry name" value="secE_bact"/>
    <property type="match status" value="1"/>
</dbReference>
<evidence type="ECO:0000256" key="6">
    <source>
        <dbReference type="ARBA" id="ARBA00022989"/>
    </source>
</evidence>
<comment type="function">
    <text evidence="9">Essential subunit of the Sec protein translocation channel SecYEG. Clamps together the 2 halves of SecY. May contact the channel plug during translocation.</text>
</comment>
<feature type="region of interest" description="Disordered" evidence="10">
    <location>
        <begin position="1"/>
        <end position="21"/>
    </location>
</feature>
<keyword evidence="8 9" id="KW-0472">Membrane</keyword>
<comment type="similarity">
    <text evidence="9">Belongs to the SecE/SEC61-gamma family.</text>
</comment>
<keyword evidence="2 9" id="KW-0813">Transport</keyword>
<evidence type="ECO:0000256" key="4">
    <source>
        <dbReference type="ARBA" id="ARBA00022692"/>
    </source>
</evidence>
<reference evidence="12" key="1">
    <citation type="journal article" date="2019" name="Int. J. Syst. Evol. Microbiol.">
        <title>The Global Catalogue of Microorganisms (GCM) 10K type strain sequencing project: providing services to taxonomists for standard genome sequencing and annotation.</title>
        <authorList>
            <consortium name="The Broad Institute Genomics Platform"/>
            <consortium name="The Broad Institute Genome Sequencing Center for Infectious Disease"/>
            <person name="Wu L."/>
            <person name="Ma J."/>
        </authorList>
    </citation>
    <scope>NUCLEOTIDE SEQUENCE [LARGE SCALE GENOMIC DNA]</scope>
    <source>
        <strain evidence="12">IBRC-M 10908</strain>
    </source>
</reference>
<keyword evidence="5 9" id="KW-0653">Protein transport</keyword>
<keyword evidence="3 9" id="KW-1003">Cell membrane</keyword>
<keyword evidence="4 9" id="KW-0812">Transmembrane</keyword>
<keyword evidence="6 9" id="KW-1133">Transmembrane helix</keyword>
<evidence type="ECO:0000313" key="11">
    <source>
        <dbReference type="EMBL" id="MFC4335794.1"/>
    </source>
</evidence>
<feature type="transmembrane region" description="Helical" evidence="9">
    <location>
        <begin position="46"/>
        <end position="64"/>
    </location>
</feature>
<accession>A0ABV8TZ95</accession>
<dbReference type="InterPro" id="IPR001901">
    <property type="entry name" value="Translocase_SecE/Sec61-g"/>
</dbReference>
<evidence type="ECO:0000256" key="3">
    <source>
        <dbReference type="ARBA" id="ARBA00022475"/>
    </source>
</evidence>
<comment type="subcellular location">
    <subcellularLocation>
        <location evidence="9">Cell membrane</location>
        <topology evidence="9">Single-pass membrane protein</topology>
    </subcellularLocation>
    <subcellularLocation>
        <location evidence="1">Membrane</location>
    </subcellularLocation>
</comment>
<evidence type="ECO:0000256" key="8">
    <source>
        <dbReference type="ARBA" id="ARBA00023136"/>
    </source>
</evidence>
<protein>
    <recommendedName>
        <fullName evidence="9">Protein translocase subunit SecE</fullName>
    </recommendedName>
</protein>
<dbReference type="EMBL" id="JBHSDK010000015">
    <property type="protein sequence ID" value="MFC4335794.1"/>
    <property type="molecule type" value="Genomic_DNA"/>
</dbReference>
<organism evidence="11 12">
    <name type="scientific">Salininema proteolyticum</name>
    <dbReference type="NCBI Taxonomy" id="1607685"/>
    <lineage>
        <taxon>Bacteria</taxon>
        <taxon>Bacillati</taxon>
        <taxon>Actinomycetota</taxon>
        <taxon>Actinomycetes</taxon>
        <taxon>Glycomycetales</taxon>
        <taxon>Glycomycetaceae</taxon>
        <taxon>Salininema</taxon>
    </lineage>
</organism>
<keyword evidence="7 9" id="KW-0811">Translocation</keyword>
<dbReference type="HAMAP" id="MF_00422">
    <property type="entry name" value="SecE"/>
    <property type="match status" value="1"/>
</dbReference>
<dbReference type="Pfam" id="PF00584">
    <property type="entry name" value="SecE"/>
    <property type="match status" value="1"/>
</dbReference>
<dbReference type="Proteomes" id="UP001595823">
    <property type="component" value="Unassembled WGS sequence"/>
</dbReference>
<evidence type="ECO:0000256" key="5">
    <source>
        <dbReference type="ARBA" id="ARBA00022927"/>
    </source>
</evidence>
<feature type="compositionally biased region" description="Basic residues" evidence="10">
    <location>
        <begin position="9"/>
        <end position="21"/>
    </location>
</feature>
<dbReference type="InterPro" id="IPR005807">
    <property type="entry name" value="SecE_bac"/>
</dbReference>
<comment type="caution">
    <text evidence="11">The sequence shown here is derived from an EMBL/GenBank/DDBJ whole genome shotgun (WGS) entry which is preliminary data.</text>
</comment>
<evidence type="ECO:0000256" key="2">
    <source>
        <dbReference type="ARBA" id="ARBA00022448"/>
    </source>
</evidence>
<evidence type="ECO:0000313" key="12">
    <source>
        <dbReference type="Proteomes" id="UP001595823"/>
    </source>
</evidence>
<name>A0ABV8TZ95_9ACTN</name>
<evidence type="ECO:0000256" key="7">
    <source>
        <dbReference type="ARBA" id="ARBA00023010"/>
    </source>
</evidence>